<dbReference type="RefSeq" id="WP_344441600.1">
    <property type="nucleotide sequence ID" value="NZ_BAAALF010000035.1"/>
</dbReference>
<keyword evidence="2" id="KW-1185">Reference proteome</keyword>
<name>A0ABN1W415_9ACTN</name>
<evidence type="ECO:0000313" key="1">
    <source>
        <dbReference type="EMBL" id="GAA1234634.1"/>
    </source>
</evidence>
<evidence type="ECO:0000313" key="2">
    <source>
        <dbReference type="Proteomes" id="UP001500037"/>
    </source>
</evidence>
<dbReference type="EMBL" id="BAAALF010000035">
    <property type="protein sequence ID" value="GAA1234634.1"/>
    <property type="molecule type" value="Genomic_DNA"/>
</dbReference>
<protein>
    <submittedName>
        <fullName evidence="1">Uncharacterized protein</fullName>
    </submittedName>
</protein>
<comment type="caution">
    <text evidence="1">The sequence shown here is derived from an EMBL/GenBank/DDBJ whole genome shotgun (WGS) entry which is preliminary data.</text>
</comment>
<gene>
    <name evidence="1" type="ORF">GCM10009665_26060</name>
</gene>
<organism evidence="1 2">
    <name type="scientific">Kitasatospora nipponensis</name>
    <dbReference type="NCBI Taxonomy" id="258049"/>
    <lineage>
        <taxon>Bacteria</taxon>
        <taxon>Bacillati</taxon>
        <taxon>Actinomycetota</taxon>
        <taxon>Actinomycetes</taxon>
        <taxon>Kitasatosporales</taxon>
        <taxon>Streptomycetaceae</taxon>
        <taxon>Kitasatospora</taxon>
    </lineage>
</organism>
<reference evidence="1 2" key="1">
    <citation type="journal article" date="2019" name="Int. J. Syst. Evol. Microbiol.">
        <title>The Global Catalogue of Microorganisms (GCM) 10K type strain sequencing project: providing services to taxonomists for standard genome sequencing and annotation.</title>
        <authorList>
            <consortium name="The Broad Institute Genomics Platform"/>
            <consortium name="The Broad Institute Genome Sequencing Center for Infectious Disease"/>
            <person name="Wu L."/>
            <person name="Ma J."/>
        </authorList>
    </citation>
    <scope>NUCLEOTIDE SEQUENCE [LARGE SCALE GENOMIC DNA]</scope>
    <source>
        <strain evidence="1 2">JCM 13004</strain>
    </source>
</reference>
<proteinExistence type="predicted"/>
<sequence>MFSTSSVQLNCGRGDLLVSVVGTNTGTAPQFTPEWQSLPVLKLSSYQLSTAYRTIPAAQSCAATGLTTAQWGAVAVTFR</sequence>
<dbReference type="Proteomes" id="UP001500037">
    <property type="component" value="Unassembled WGS sequence"/>
</dbReference>
<accession>A0ABN1W415</accession>